<evidence type="ECO:0000313" key="3">
    <source>
        <dbReference type="EMBL" id="CAJ0565939.1"/>
    </source>
</evidence>
<comment type="caution">
    <text evidence="3">The sequence shown here is derived from an EMBL/GenBank/DDBJ whole genome shotgun (WGS) entry which is preliminary data.</text>
</comment>
<evidence type="ECO:0000256" key="1">
    <source>
        <dbReference type="SAM" id="MobiDB-lite"/>
    </source>
</evidence>
<keyword evidence="2" id="KW-0472">Membrane</keyword>
<dbReference type="EMBL" id="CATQJA010001137">
    <property type="protein sequence ID" value="CAJ0565939.1"/>
    <property type="molecule type" value="Genomic_DNA"/>
</dbReference>
<feature type="transmembrane region" description="Helical" evidence="2">
    <location>
        <begin position="12"/>
        <end position="30"/>
    </location>
</feature>
<dbReference type="Pfam" id="PF10326">
    <property type="entry name" value="7TM_GPCR_Str"/>
    <property type="match status" value="2"/>
</dbReference>
<dbReference type="PANTHER" id="PTHR22943">
    <property type="entry name" value="7-TRANSMEMBRANE DOMAIN RECEPTOR C.ELEGANS"/>
    <property type="match status" value="1"/>
</dbReference>
<keyword evidence="2" id="KW-0812">Transmembrane</keyword>
<dbReference type="InterPro" id="IPR019428">
    <property type="entry name" value="7TM_GPCR_serpentine_rcpt_Str"/>
</dbReference>
<organism evidence="3 4">
    <name type="scientific">Mesorhabditis spiculigera</name>
    <dbReference type="NCBI Taxonomy" id="96644"/>
    <lineage>
        <taxon>Eukaryota</taxon>
        <taxon>Metazoa</taxon>
        <taxon>Ecdysozoa</taxon>
        <taxon>Nematoda</taxon>
        <taxon>Chromadorea</taxon>
        <taxon>Rhabditida</taxon>
        <taxon>Rhabditina</taxon>
        <taxon>Rhabditomorpha</taxon>
        <taxon>Rhabditoidea</taxon>
        <taxon>Rhabditidae</taxon>
        <taxon>Mesorhabditinae</taxon>
        <taxon>Mesorhabditis</taxon>
    </lineage>
</organism>
<keyword evidence="2" id="KW-1133">Transmembrane helix</keyword>
<evidence type="ECO:0008006" key="5">
    <source>
        <dbReference type="Google" id="ProtNLM"/>
    </source>
</evidence>
<feature type="transmembrane region" description="Helical" evidence="2">
    <location>
        <begin position="193"/>
        <end position="210"/>
    </location>
</feature>
<feature type="non-terminal residue" evidence="3">
    <location>
        <position position="1"/>
    </location>
</feature>
<feature type="transmembrane region" description="Helical" evidence="2">
    <location>
        <begin position="148"/>
        <end position="173"/>
    </location>
</feature>
<feature type="compositionally biased region" description="Polar residues" evidence="1">
    <location>
        <begin position="229"/>
        <end position="240"/>
    </location>
</feature>
<dbReference type="SUPFAM" id="SSF81321">
    <property type="entry name" value="Family A G protein-coupled receptor-like"/>
    <property type="match status" value="1"/>
</dbReference>
<name>A0AA36CBJ2_9BILA</name>
<feature type="transmembrane region" description="Helical" evidence="2">
    <location>
        <begin position="86"/>
        <end position="107"/>
    </location>
</feature>
<feature type="region of interest" description="Disordered" evidence="1">
    <location>
        <begin position="229"/>
        <end position="255"/>
    </location>
</feature>
<dbReference type="Proteomes" id="UP001177023">
    <property type="component" value="Unassembled WGS sequence"/>
</dbReference>
<evidence type="ECO:0000256" key="2">
    <source>
        <dbReference type="SAM" id="Phobius"/>
    </source>
</evidence>
<evidence type="ECO:0000313" key="4">
    <source>
        <dbReference type="Proteomes" id="UP001177023"/>
    </source>
</evidence>
<proteinExistence type="predicted"/>
<sequence length="255" mass="28994">MISEETTRSLHMIEGPIGLLLNLLALYLIAKKSKNMGGKYPHLLFAFCSCNLTLIVIDMLTLPANLVSGQTYLLFAHRTVLGDRQLTYWLLLAYCCAFAQTLVLLMFQFMYRYSIVDSTLWTLDVHIFNNAVTADPAPSQNPHYIRTYLVTIFLVVILGCTWNIIILAGYKIYRLLSENVMASKTTKRLQKELFHALVIQLLIPLFCSYIPRAIIGWFRKTKEEPVATISNTSQSGPISTTKRHPKMNETNPLTN</sequence>
<gene>
    <name evidence="3" type="ORF">MSPICULIGERA_LOCUS4560</name>
</gene>
<protein>
    <recommendedName>
        <fullName evidence="5">G-protein coupled receptors family 1 profile domain-containing protein</fullName>
    </recommendedName>
</protein>
<reference evidence="3" key="1">
    <citation type="submission" date="2023-06" db="EMBL/GenBank/DDBJ databases">
        <authorList>
            <person name="Delattre M."/>
        </authorList>
    </citation>
    <scope>NUCLEOTIDE SEQUENCE</scope>
    <source>
        <strain evidence="3">AF72</strain>
    </source>
</reference>
<keyword evidence="4" id="KW-1185">Reference proteome</keyword>
<feature type="transmembrane region" description="Helical" evidence="2">
    <location>
        <begin position="42"/>
        <end position="66"/>
    </location>
</feature>
<dbReference type="PANTHER" id="PTHR22943:SF248">
    <property type="entry name" value="SEVEN TM RECEPTOR"/>
    <property type="match status" value="1"/>
</dbReference>
<accession>A0AA36CBJ2</accession>
<dbReference type="AlphaFoldDB" id="A0AA36CBJ2"/>